<gene>
    <name evidence="2" type="ORF">CBG49_02850</name>
</gene>
<accession>A0A1Z4BLE6</accession>
<dbReference type="InterPro" id="IPR025367">
    <property type="entry name" value="DUF4271"/>
</dbReference>
<proteinExistence type="predicted"/>
<name>A0A1Z4BLE6_9FLAO</name>
<evidence type="ECO:0000256" key="1">
    <source>
        <dbReference type="SAM" id="Phobius"/>
    </source>
</evidence>
<feature type="transmembrane region" description="Helical" evidence="1">
    <location>
        <begin position="198"/>
        <end position="218"/>
    </location>
</feature>
<feature type="transmembrane region" description="Helical" evidence="1">
    <location>
        <begin position="135"/>
        <end position="158"/>
    </location>
</feature>
<organism evidence="2 3">
    <name type="scientific">Capnocytophaga endodontalis</name>
    <dbReference type="NCBI Taxonomy" id="2708117"/>
    <lineage>
        <taxon>Bacteria</taxon>
        <taxon>Pseudomonadati</taxon>
        <taxon>Bacteroidota</taxon>
        <taxon>Flavobacteriia</taxon>
        <taxon>Flavobacteriales</taxon>
        <taxon>Flavobacteriaceae</taxon>
        <taxon>Capnocytophaga</taxon>
    </lineage>
</organism>
<keyword evidence="1" id="KW-0472">Membrane</keyword>
<dbReference type="Pfam" id="PF14093">
    <property type="entry name" value="DUF4271"/>
    <property type="match status" value="1"/>
</dbReference>
<feature type="transmembrane region" description="Helical" evidence="1">
    <location>
        <begin position="164"/>
        <end position="186"/>
    </location>
</feature>
<dbReference type="Proteomes" id="UP000197007">
    <property type="component" value="Chromosome"/>
</dbReference>
<dbReference type="EMBL" id="CP022022">
    <property type="protein sequence ID" value="ASF42106.1"/>
    <property type="molecule type" value="Genomic_DNA"/>
</dbReference>
<reference evidence="3" key="1">
    <citation type="submission" date="2017-06" db="EMBL/GenBank/DDBJ databases">
        <title>Complete genome sequence of Capnocytophaga sp. KCOM 1579 (=ChDC OS43) isolated from a human refractory periapical abscess lesion.</title>
        <authorList>
            <person name="Kook J.-K."/>
            <person name="Park S.-N."/>
            <person name="Lim Y.K."/>
            <person name="Roh H."/>
        </authorList>
    </citation>
    <scope>NUCLEOTIDE SEQUENCE [LARGE SCALE GENOMIC DNA]</scope>
    <source>
        <strain evidence="3">ChDC OS43</strain>
    </source>
</reference>
<dbReference type="AlphaFoldDB" id="A0A1Z4BLE6"/>
<evidence type="ECO:0000313" key="3">
    <source>
        <dbReference type="Proteomes" id="UP000197007"/>
    </source>
</evidence>
<dbReference type="KEGG" id="capn:CBG49_02850"/>
<keyword evidence="1" id="KW-0812">Transmembrane</keyword>
<sequence>MDALLIHRTYLTWIFPAFLLIFGLVAFLRVFYPKHFTDYQRLLFNNKYIIIYGKKERKLHLFTVVLYLTQCLCLALFVYVCLKHYGITTLYAEKFMFLEIVLFIFVFLIVKLLLQQWISSLFDLSDFSRDYIFSRVAYSSYAAIVMVIVLFFGVYLPFTSEKHLFLLLLVLLIILLIINILSWLKIIKSNQKEIKPYLFYFILYLCTLEIAPYIFLVYGTRYF</sequence>
<feature type="transmembrane region" description="Helical" evidence="1">
    <location>
        <begin position="95"/>
        <end position="114"/>
    </location>
</feature>
<protein>
    <submittedName>
        <fullName evidence="2">DUF4271 domain-containing protein</fullName>
    </submittedName>
</protein>
<feature type="transmembrane region" description="Helical" evidence="1">
    <location>
        <begin position="59"/>
        <end position="80"/>
    </location>
</feature>
<evidence type="ECO:0000313" key="2">
    <source>
        <dbReference type="EMBL" id="ASF42106.1"/>
    </source>
</evidence>
<dbReference type="RefSeq" id="WP_088593291.1">
    <property type="nucleotide sequence ID" value="NZ_CP022022.1"/>
</dbReference>
<keyword evidence="1" id="KW-1133">Transmembrane helix</keyword>
<keyword evidence="3" id="KW-1185">Reference proteome</keyword>
<feature type="transmembrane region" description="Helical" evidence="1">
    <location>
        <begin position="12"/>
        <end position="32"/>
    </location>
</feature>